<evidence type="ECO:0000313" key="11">
    <source>
        <dbReference type="Proteomes" id="UP000004105"/>
    </source>
</evidence>
<dbReference type="EMBL" id="AFAY01000003">
    <property type="protein sequence ID" value="EGF12134.1"/>
    <property type="molecule type" value="Genomic_DNA"/>
</dbReference>
<evidence type="ECO:0000256" key="4">
    <source>
        <dbReference type="ARBA" id="ARBA00016377"/>
    </source>
</evidence>
<evidence type="ECO:0000256" key="8">
    <source>
        <dbReference type="SAM" id="MobiDB-lite"/>
    </source>
</evidence>
<accession>F2B8U9</accession>
<evidence type="ECO:0000259" key="9">
    <source>
        <dbReference type="PROSITE" id="PS51462"/>
    </source>
</evidence>
<comment type="catalytic activity">
    <reaction evidence="1">
        <text>GDP-alpha-D-mannose + H2O = alpha-D-mannose 1-phosphate + GMP + 2 H(+)</text>
        <dbReference type="Rhea" id="RHEA:27978"/>
        <dbReference type="ChEBI" id="CHEBI:15377"/>
        <dbReference type="ChEBI" id="CHEBI:15378"/>
        <dbReference type="ChEBI" id="CHEBI:57527"/>
        <dbReference type="ChEBI" id="CHEBI:58115"/>
        <dbReference type="ChEBI" id="CHEBI:58409"/>
    </reaction>
</comment>
<dbReference type="Proteomes" id="UP000004105">
    <property type="component" value="Unassembled WGS sequence"/>
</dbReference>
<dbReference type="Gene3D" id="3.90.79.10">
    <property type="entry name" value="Nucleoside Triphosphate Pyrophosphohydrolase"/>
    <property type="match status" value="1"/>
</dbReference>
<dbReference type="SUPFAM" id="SSF55811">
    <property type="entry name" value="Nudix"/>
    <property type="match status" value="1"/>
</dbReference>
<comment type="caution">
    <text evidence="10">The sequence shown here is derived from an EMBL/GenBank/DDBJ whole genome shotgun (WGS) entry which is preliminary data.</text>
</comment>
<name>F2B8U9_9NEIS</name>
<dbReference type="HOGENOM" id="CLU_062658_5_0_4"/>
<dbReference type="AlphaFoldDB" id="F2B8U9"/>
<dbReference type="CDD" id="cd03424">
    <property type="entry name" value="NUDIX_ADPRase_Nudt5_UGPPase_Nudt14"/>
    <property type="match status" value="1"/>
</dbReference>
<evidence type="ECO:0000313" key="10">
    <source>
        <dbReference type="EMBL" id="EGF12134.1"/>
    </source>
</evidence>
<comment type="similarity">
    <text evidence="3">Belongs to the Nudix hydrolase family. NudK subfamily.</text>
</comment>
<dbReference type="Pfam" id="PF00293">
    <property type="entry name" value="NUDIX"/>
    <property type="match status" value="1"/>
</dbReference>
<dbReference type="PANTHER" id="PTHR11839">
    <property type="entry name" value="UDP/ADP-SUGAR PYROPHOSPHATASE"/>
    <property type="match status" value="1"/>
</dbReference>
<evidence type="ECO:0000256" key="5">
    <source>
        <dbReference type="ARBA" id="ARBA00022801"/>
    </source>
</evidence>
<dbReference type="PROSITE" id="PS51462">
    <property type="entry name" value="NUDIX"/>
    <property type="match status" value="1"/>
</dbReference>
<sequence length="224" mass="24667">MGLDPPQTRTPLFRNVIPAQEGTASKQKGRLKTPPPQTRQPKEHPMNLTETQISSEPIYNGTFVTIARDKVRLPNGNEGQRVVIRHPGAACILAETADGKIVFVRQWRYALGGPLLELPAGKLDAGEDPAACALRELSEETPYAAESAQLVATFYTAPGFCDEKMYLYRAVNVSKTSTLQPDQDEFVETVLLTREEAAQAVRDNRIQDGKTLIGLQHWLLSQAG</sequence>
<dbReference type="GO" id="GO:0005829">
    <property type="term" value="C:cytosol"/>
    <property type="evidence" value="ECO:0007669"/>
    <property type="project" value="TreeGrafter"/>
</dbReference>
<protein>
    <recommendedName>
        <fullName evidence="4">GDP-mannose pyrophosphatase</fullName>
    </recommendedName>
    <alternativeName>
        <fullName evidence="6">GDP-mannose hydrolase</fullName>
    </alternativeName>
    <alternativeName>
        <fullName evidence="7">GDPMK</fullName>
    </alternativeName>
</protein>
<dbReference type="InterPro" id="IPR000086">
    <property type="entry name" value="NUDIX_hydrolase_dom"/>
</dbReference>
<feature type="domain" description="Nudix hydrolase" evidence="9">
    <location>
        <begin position="84"/>
        <end position="214"/>
    </location>
</feature>
<dbReference type="FunFam" id="3.90.79.10:FF:000024">
    <property type="entry name" value="ADP-ribose pyrophosphatase"/>
    <property type="match status" value="1"/>
</dbReference>
<dbReference type="GO" id="GO:0006753">
    <property type="term" value="P:nucleoside phosphate metabolic process"/>
    <property type="evidence" value="ECO:0007669"/>
    <property type="project" value="TreeGrafter"/>
</dbReference>
<evidence type="ECO:0000256" key="6">
    <source>
        <dbReference type="ARBA" id="ARBA00032162"/>
    </source>
</evidence>
<reference evidence="10 11" key="1">
    <citation type="submission" date="2011-02" db="EMBL/GenBank/DDBJ databases">
        <authorList>
            <person name="Muzny D."/>
            <person name="Qin X."/>
            <person name="Deng J."/>
            <person name="Jiang H."/>
            <person name="Liu Y."/>
            <person name="Qu J."/>
            <person name="Song X.-Z."/>
            <person name="Zhang L."/>
            <person name="Thornton R."/>
            <person name="Coyle M."/>
            <person name="Francisco L."/>
            <person name="Jackson L."/>
            <person name="Javaid M."/>
            <person name="Korchina V."/>
            <person name="Kovar C."/>
            <person name="Mata R."/>
            <person name="Mathew T."/>
            <person name="Ngo R."/>
            <person name="Nguyen L."/>
            <person name="Nguyen N."/>
            <person name="Okwuonu G."/>
            <person name="Ongeri F."/>
            <person name="Pham C."/>
            <person name="Simmons D."/>
            <person name="Wilczek-Boney K."/>
            <person name="Hale W."/>
            <person name="Jakkamsetti A."/>
            <person name="Pham P."/>
            <person name="Ruth R."/>
            <person name="San Lucas F."/>
            <person name="Warren J."/>
            <person name="Zhang J."/>
            <person name="Zhao Z."/>
            <person name="Zhou C."/>
            <person name="Zhu D."/>
            <person name="Lee S."/>
            <person name="Bess C."/>
            <person name="Blankenburg K."/>
            <person name="Forbes L."/>
            <person name="Fu Q."/>
            <person name="Gubbala S."/>
            <person name="Hirani K."/>
            <person name="Jayaseelan J.C."/>
            <person name="Lara F."/>
            <person name="Munidasa M."/>
            <person name="Palculict T."/>
            <person name="Patil S."/>
            <person name="Pu L.-L."/>
            <person name="Saada N."/>
            <person name="Tang L."/>
            <person name="Weissenberger G."/>
            <person name="Zhu Y."/>
            <person name="Hemphill L."/>
            <person name="Shang Y."/>
            <person name="Youmans B."/>
            <person name="Ayvaz T."/>
            <person name="Ross M."/>
            <person name="Santibanez J."/>
            <person name="Aqrawi P."/>
            <person name="Gross S."/>
            <person name="Joshi V."/>
            <person name="Fowler G."/>
            <person name="Nazareth L."/>
            <person name="Reid J."/>
            <person name="Worley K."/>
            <person name="Petrosino J."/>
            <person name="Highlander S."/>
            <person name="Gibbs R."/>
        </authorList>
    </citation>
    <scope>NUCLEOTIDE SEQUENCE [LARGE SCALE GENOMIC DNA]</scope>
    <source>
        <strain evidence="10 11">ATCC BAA-1200</strain>
    </source>
</reference>
<gene>
    <name evidence="10" type="primary">nudF</name>
    <name evidence="10" type="ORF">HMPREF9123_0114</name>
</gene>
<keyword evidence="5 10" id="KW-0378">Hydrolase</keyword>
<evidence type="ECO:0000256" key="1">
    <source>
        <dbReference type="ARBA" id="ARBA00000847"/>
    </source>
</evidence>
<dbReference type="InterPro" id="IPR015797">
    <property type="entry name" value="NUDIX_hydrolase-like_dom_sf"/>
</dbReference>
<keyword evidence="11" id="KW-1185">Reference proteome</keyword>
<dbReference type="GO" id="GO:0019693">
    <property type="term" value="P:ribose phosphate metabolic process"/>
    <property type="evidence" value="ECO:0007669"/>
    <property type="project" value="TreeGrafter"/>
</dbReference>
<evidence type="ECO:0000256" key="3">
    <source>
        <dbReference type="ARBA" id="ARBA00007275"/>
    </source>
</evidence>
<proteinExistence type="inferred from homology"/>
<evidence type="ECO:0000256" key="2">
    <source>
        <dbReference type="ARBA" id="ARBA00001946"/>
    </source>
</evidence>
<dbReference type="PANTHER" id="PTHR11839:SF18">
    <property type="entry name" value="NUDIX HYDROLASE DOMAIN-CONTAINING PROTEIN"/>
    <property type="match status" value="1"/>
</dbReference>
<comment type="cofactor">
    <cofactor evidence="2">
        <name>Mg(2+)</name>
        <dbReference type="ChEBI" id="CHEBI:18420"/>
    </cofactor>
</comment>
<dbReference type="STRING" id="267212.GCA_001063965_00193"/>
<evidence type="ECO:0000256" key="7">
    <source>
        <dbReference type="ARBA" id="ARBA00032272"/>
    </source>
</evidence>
<feature type="region of interest" description="Disordered" evidence="8">
    <location>
        <begin position="1"/>
        <end position="46"/>
    </location>
</feature>
<dbReference type="GO" id="GO:0016787">
    <property type="term" value="F:hydrolase activity"/>
    <property type="evidence" value="ECO:0007669"/>
    <property type="project" value="UniProtKB-KW"/>
</dbReference>
<organism evidence="10 11">
    <name type="scientific">Neisseria bacilliformis ATCC BAA-1200</name>
    <dbReference type="NCBI Taxonomy" id="888742"/>
    <lineage>
        <taxon>Bacteria</taxon>
        <taxon>Pseudomonadati</taxon>
        <taxon>Pseudomonadota</taxon>
        <taxon>Betaproteobacteria</taxon>
        <taxon>Neisseriales</taxon>
        <taxon>Neisseriaceae</taxon>
        <taxon>Neisseria</taxon>
    </lineage>
</organism>